<dbReference type="InterPro" id="IPR029035">
    <property type="entry name" value="DHS-like_NAD/FAD-binding_dom"/>
</dbReference>
<dbReference type="InterPro" id="IPR050134">
    <property type="entry name" value="NAD-dep_sirtuin_deacylases"/>
</dbReference>
<dbReference type="PANTHER" id="PTHR11085:SF4">
    <property type="entry name" value="NAD-DEPENDENT PROTEIN DEACYLASE"/>
    <property type="match status" value="1"/>
</dbReference>
<dbReference type="Pfam" id="PF02146">
    <property type="entry name" value="SIR2"/>
    <property type="match status" value="1"/>
</dbReference>
<dbReference type="PROSITE" id="PS50305">
    <property type="entry name" value="SIRTUIN"/>
    <property type="match status" value="1"/>
</dbReference>
<comment type="caution">
    <text evidence="6">The sequence shown here is derived from an EMBL/GenBank/DDBJ whole genome shotgun (WGS) entry which is preliminary data.</text>
</comment>
<evidence type="ECO:0000256" key="2">
    <source>
        <dbReference type="ARBA" id="ARBA00022679"/>
    </source>
</evidence>
<dbReference type="InterPro" id="IPR003000">
    <property type="entry name" value="Sirtuin"/>
</dbReference>
<keyword evidence="2" id="KW-0808">Transferase</keyword>
<dbReference type="RefSeq" id="WP_290261216.1">
    <property type="nucleotide sequence ID" value="NZ_JAUFQG010000004.1"/>
</dbReference>
<reference evidence="7" key="1">
    <citation type="journal article" date="2019" name="Int. J. Syst. Evol. Microbiol.">
        <title>The Global Catalogue of Microorganisms (GCM) 10K type strain sequencing project: providing services to taxonomists for standard genome sequencing and annotation.</title>
        <authorList>
            <consortium name="The Broad Institute Genomics Platform"/>
            <consortium name="The Broad Institute Genome Sequencing Center for Infectious Disease"/>
            <person name="Wu L."/>
            <person name="Ma J."/>
        </authorList>
    </citation>
    <scope>NUCLEOTIDE SEQUENCE [LARGE SCALE GENOMIC DNA]</scope>
    <source>
        <strain evidence="7">CECT 8570</strain>
    </source>
</reference>
<accession>A0ABV8V6C9</accession>
<dbReference type="PANTHER" id="PTHR11085">
    <property type="entry name" value="NAD-DEPENDENT PROTEIN DEACYLASE SIRTUIN-5, MITOCHONDRIAL-RELATED"/>
    <property type="match status" value="1"/>
</dbReference>
<protein>
    <recommendedName>
        <fullName evidence="1">protein acetyllysine N-acetyltransferase</fullName>
        <ecNumber evidence="1">2.3.1.286</ecNumber>
    </recommendedName>
</protein>
<comment type="caution">
    <text evidence="4">Lacks conserved residue(s) required for the propagation of feature annotation.</text>
</comment>
<keyword evidence="3" id="KW-0520">NAD</keyword>
<dbReference type="SUPFAM" id="SSF52467">
    <property type="entry name" value="DHS-like NAD/FAD-binding domain"/>
    <property type="match status" value="1"/>
</dbReference>
<evidence type="ECO:0000256" key="4">
    <source>
        <dbReference type="PROSITE-ProRule" id="PRU00236"/>
    </source>
</evidence>
<name>A0ABV8V6C9_9GAMM</name>
<evidence type="ECO:0000256" key="3">
    <source>
        <dbReference type="ARBA" id="ARBA00023027"/>
    </source>
</evidence>
<dbReference type="Proteomes" id="UP001595840">
    <property type="component" value="Unassembled WGS sequence"/>
</dbReference>
<proteinExistence type="predicted"/>
<evidence type="ECO:0000313" key="6">
    <source>
        <dbReference type="EMBL" id="MFC4363427.1"/>
    </source>
</evidence>
<organism evidence="6 7">
    <name type="scientific">Simiduia curdlanivorans</name>
    <dbReference type="NCBI Taxonomy" id="1492769"/>
    <lineage>
        <taxon>Bacteria</taxon>
        <taxon>Pseudomonadati</taxon>
        <taxon>Pseudomonadota</taxon>
        <taxon>Gammaproteobacteria</taxon>
        <taxon>Cellvibrionales</taxon>
        <taxon>Cellvibrionaceae</taxon>
        <taxon>Simiduia</taxon>
    </lineage>
</organism>
<evidence type="ECO:0000313" key="7">
    <source>
        <dbReference type="Proteomes" id="UP001595840"/>
    </source>
</evidence>
<dbReference type="Gene3D" id="3.40.50.1220">
    <property type="entry name" value="TPP-binding domain"/>
    <property type="match status" value="1"/>
</dbReference>
<dbReference type="Gene3D" id="3.30.1600.10">
    <property type="entry name" value="SIR2/SIRT2 'Small Domain"/>
    <property type="match status" value="1"/>
</dbReference>
<dbReference type="InterPro" id="IPR026590">
    <property type="entry name" value="Ssirtuin_cat_dom"/>
</dbReference>
<feature type="domain" description="Deacetylase sirtuin-type" evidence="5">
    <location>
        <begin position="1"/>
        <end position="236"/>
    </location>
</feature>
<evidence type="ECO:0000259" key="5">
    <source>
        <dbReference type="PROSITE" id="PS50305"/>
    </source>
</evidence>
<dbReference type="InterPro" id="IPR026591">
    <property type="entry name" value="Sirtuin_cat_small_dom_sf"/>
</dbReference>
<keyword evidence="7" id="KW-1185">Reference proteome</keyword>
<gene>
    <name evidence="6" type="ORF">ACFOX3_14015</name>
</gene>
<evidence type="ECO:0000256" key="1">
    <source>
        <dbReference type="ARBA" id="ARBA00012928"/>
    </source>
</evidence>
<dbReference type="EMBL" id="JBHSCX010000020">
    <property type="protein sequence ID" value="MFC4363427.1"/>
    <property type="molecule type" value="Genomic_DNA"/>
</dbReference>
<dbReference type="EC" id="2.3.1.286" evidence="1"/>
<sequence>MAKEIDRNKVVVFTGAGISAESGLNTFRGTDGLWNNHLVDDVATLAGWARDPELVLDFYNQLREEITAAEPNIAHRAIASLEERYEVVVVTQNIDNLHERAGSTNVIHLHGEITKMRSSVDSSLVYEQGSEGIRYGQKCELQSQLRPHVVWFGEKINNYDSARSHIAVASRVLVVGSSLSVFPASGLIKKARYHAEKIIIGLEIEKPVYGYQFLKAKAGSMVPYVVKCWMEGRRVS</sequence>